<protein>
    <recommendedName>
        <fullName evidence="4">SCP domain-containing protein</fullName>
    </recommendedName>
</protein>
<feature type="signal peptide" evidence="1">
    <location>
        <begin position="1"/>
        <end position="21"/>
    </location>
</feature>
<organism evidence="2 3">
    <name type="scientific">Angomonas deanei</name>
    <dbReference type="NCBI Taxonomy" id="59799"/>
    <lineage>
        <taxon>Eukaryota</taxon>
        <taxon>Discoba</taxon>
        <taxon>Euglenozoa</taxon>
        <taxon>Kinetoplastea</taxon>
        <taxon>Metakinetoplastina</taxon>
        <taxon>Trypanosomatida</taxon>
        <taxon>Trypanosomatidae</taxon>
        <taxon>Strigomonadinae</taxon>
        <taxon>Angomonas</taxon>
    </lineage>
</organism>
<accession>A0A7G2CBF6</accession>
<dbReference type="EMBL" id="LR877150">
    <property type="protein sequence ID" value="CAD2216073.1"/>
    <property type="molecule type" value="Genomic_DNA"/>
</dbReference>
<evidence type="ECO:0000313" key="2">
    <source>
        <dbReference type="EMBL" id="CAD2216073.1"/>
    </source>
</evidence>
<keyword evidence="3" id="KW-1185">Reference proteome</keyword>
<reference evidence="2 3" key="1">
    <citation type="submission" date="2020-08" db="EMBL/GenBank/DDBJ databases">
        <authorList>
            <person name="Newling K."/>
            <person name="Davey J."/>
            <person name="Forrester S."/>
        </authorList>
    </citation>
    <scope>NUCLEOTIDE SEQUENCE [LARGE SCALE GENOMIC DNA]</scope>
    <source>
        <strain evidence="3">Crithidia deanei Carvalho (ATCC PRA-265)</strain>
    </source>
</reference>
<gene>
    <name evidence="2" type="ORF">ADEAN_000353400</name>
</gene>
<dbReference type="AlphaFoldDB" id="A0A7G2CBF6"/>
<name>A0A7G2CBF6_9TRYP</name>
<dbReference type="VEuPathDB" id="TriTrypDB:ADEAN_000353400"/>
<evidence type="ECO:0000256" key="1">
    <source>
        <dbReference type="SAM" id="SignalP"/>
    </source>
</evidence>
<keyword evidence="1" id="KW-0732">Signal</keyword>
<sequence>MRKEVFLFSTLLLTAFIFLSANEEGYLSSVHRVELDLLKLRYGKGKTLSHAETRLLYNSLLSNIRNETSGAIQLPMNERAAACARLRYVARRYARSRDKDTPFLTDAALQLRDAYVHGLRYAPYSFISDARESWSTKRLVFKRSSLTMQQVLYCFLPTLTGGECPSYTFMRVVRGKSDEDVLKSCAISNSKYNNL</sequence>
<evidence type="ECO:0000313" key="3">
    <source>
        <dbReference type="Proteomes" id="UP000515908"/>
    </source>
</evidence>
<proteinExistence type="predicted"/>
<dbReference type="OrthoDB" id="258431at2759"/>
<dbReference type="Proteomes" id="UP000515908">
    <property type="component" value="Chromosome 06"/>
</dbReference>
<feature type="chain" id="PRO_5028882685" description="SCP domain-containing protein" evidence="1">
    <location>
        <begin position="22"/>
        <end position="195"/>
    </location>
</feature>
<evidence type="ECO:0008006" key="4">
    <source>
        <dbReference type="Google" id="ProtNLM"/>
    </source>
</evidence>